<evidence type="ECO:0000313" key="1">
    <source>
        <dbReference type="Proteomes" id="UP000046393"/>
    </source>
</evidence>
<accession>A0A0N5AAX1</accession>
<protein>
    <submittedName>
        <fullName evidence="2">PMEI domain-containing protein</fullName>
    </submittedName>
</protein>
<proteinExistence type="predicted"/>
<keyword evidence="1" id="KW-1185">Reference proteome</keyword>
<reference evidence="2" key="1">
    <citation type="submission" date="2017-02" db="UniProtKB">
        <authorList>
            <consortium name="WormBaseParasite"/>
        </authorList>
    </citation>
    <scope>IDENTIFICATION</scope>
</reference>
<sequence length="142" mass="16001">LSFVYYNSSSFRKLLRECVLTGSSKTKACERDTCDETSTSFTESDFENAANMKDLADEVAKSLLSKVSENDEDVKKVFEGSDFSELIGELDSETRDKYTEACNTVFEKTGDTLSSINSFEFDTFMGFSEVFLAAYHDLKKDK</sequence>
<evidence type="ECO:0000313" key="2">
    <source>
        <dbReference type="WBParaSite" id="SMUV_0000129701-mRNA-1"/>
    </source>
</evidence>
<dbReference type="WBParaSite" id="SMUV_0000129701-mRNA-1">
    <property type="protein sequence ID" value="SMUV_0000129701-mRNA-1"/>
    <property type="gene ID" value="SMUV_0000129701"/>
</dbReference>
<dbReference type="Proteomes" id="UP000046393">
    <property type="component" value="Unplaced"/>
</dbReference>
<name>A0A0N5AAX1_9BILA</name>
<dbReference type="AlphaFoldDB" id="A0A0N5AAX1"/>
<organism evidence="1 2">
    <name type="scientific">Syphacia muris</name>
    <dbReference type="NCBI Taxonomy" id="451379"/>
    <lineage>
        <taxon>Eukaryota</taxon>
        <taxon>Metazoa</taxon>
        <taxon>Ecdysozoa</taxon>
        <taxon>Nematoda</taxon>
        <taxon>Chromadorea</taxon>
        <taxon>Rhabditida</taxon>
        <taxon>Spirurina</taxon>
        <taxon>Oxyuridomorpha</taxon>
        <taxon>Oxyuroidea</taxon>
        <taxon>Oxyuridae</taxon>
        <taxon>Syphacia</taxon>
    </lineage>
</organism>